<evidence type="ECO:0000256" key="1">
    <source>
        <dbReference type="ARBA" id="ARBA00004141"/>
    </source>
</evidence>
<keyword evidence="3 6" id="KW-1133">Transmembrane helix</keyword>
<evidence type="ECO:0000313" key="9">
    <source>
        <dbReference type="Proteomes" id="UP000425817"/>
    </source>
</evidence>
<feature type="region of interest" description="Disordered" evidence="5">
    <location>
        <begin position="23"/>
        <end position="62"/>
    </location>
</feature>
<feature type="compositionally biased region" description="Polar residues" evidence="5">
    <location>
        <begin position="23"/>
        <end position="39"/>
    </location>
</feature>
<gene>
    <name evidence="8" type="ORF">GOQ09_04815</name>
</gene>
<keyword evidence="2 6" id="KW-0812">Transmembrane</keyword>
<dbReference type="Pfam" id="PF06271">
    <property type="entry name" value="RDD"/>
    <property type="match status" value="1"/>
</dbReference>
<name>A0A6I6HDL4_VARPD</name>
<dbReference type="GO" id="GO:0016020">
    <property type="term" value="C:membrane"/>
    <property type="evidence" value="ECO:0007669"/>
    <property type="project" value="UniProtKB-SubCell"/>
</dbReference>
<protein>
    <recommendedName>
        <fullName evidence="7">RDD domain-containing protein</fullName>
    </recommendedName>
</protein>
<evidence type="ECO:0000256" key="4">
    <source>
        <dbReference type="ARBA" id="ARBA00023136"/>
    </source>
</evidence>
<feature type="transmembrane region" description="Helical" evidence="6">
    <location>
        <begin position="106"/>
        <end position="125"/>
    </location>
</feature>
<organism evidence="8 9">
    <name type="scientific">Variovorax paradoxus</name>
    <dbReference type="NCBI Taxonomy" id="34073"/>
    <lineage>
        <taxon>Bacteria</taxon>
        <taxon>Pseudomonadati</taxon>
        <taxon>Pseudomonadota</taxon>
        <taxon>Betaproteobacteria</taxon>
        <taxon>Burkholderiales</taxon>
        <taxon>Comamonadaceae</taxon>
        <taxon>Variovorax</taxon>
    </lineage>
</organism>
<dbReference type="InterPro" id="IPR010432">
    <property type="entry name" value="RDD"/>
</dbReference>
<dbReference type="AlphaFoldDB" id="A0A6I6HDL4"/>
<feature type="domain" description="RDD" evidence="7">
    <location>
        <begin position="74"/>
        <end position="209"/>
    </location>
</feature>
<evidence type="ECO:0000259" key="7">
    <source>
        <dbReference type="Pfam" id="PF06271"/>
    </source>
</evidence>
<accession>A0A6I6HDL4</accession>
<reference evidence="8 9" key="1">
    <citation type="submission" date="2019-12" db="EMBL/GenBank/DDBJ databases">
        <title>Hybrid Genome Assemblies of two High G+C Isolates from Undergraduate Microbiology Courses.</title>
        <authorList>
            <person name="Ne Ville C.J."/>
            <person name="Enright D."/>
            <person name="Hernandez I."/>
            <person name="Dodsworth J."/>
            <person name="Orwin P.M."/>
        </authorList>
    </citation>
    <scope>NUCLEOTIDE SEQUENCE [LARGE SCALE GENOMIC DNA]</scope>
    <source>
        <strain evidence="8 9">CSUSB</strain>
    </source>
</reference>
<evidence type="ECO:0000313" key="8">
    <source>
        <dbReference type="EMBL" id="QGW80944.1"/>
    </source>
</evidence>
<keyword evidence="4 6" id="KW-0472">Membrane</keyword>
<feature type="region of interest" description="Disordered" evidence="5">
    <location>
        <begin position="218"/>
        <end position="255"/>
    </location>
</feature>
<proteinExistence type="predicted"/>
<evidence type="ECO:0000256" key="2">
    <source>
        <dbReference type="ARBA" id="ARBA00022692"/>
    </source>
</evidence>
<sequence>MLPLWRCGCAAVRPCGRAAVRQNSARTSRSRIAQNPPETSHSRVDEQHQDQSRTASISPHQEQHVPMTVRTHLASMERRVIAFAVDFLILLAVVLVLTVAIEGRSYAATITMMVALLLFVAYHWAGLSNRNYAIGRVITSITVISLKSGPELSALQRIARPSIRLLWLLTGGLAAGFTRQPMFLFLPLVIDTVLLSFHPLRQTVTDMVCSTTVVNSPPLQPHRAPAGPMFSQDDAEFGPKPRKHFSSLVGPSSGR</sequence>
<dbReference type="Proteomes" id="UP000425817">
    <property type="component" value="Chromosome"/>
</dbReference>
<evidence type="ECO:0000256" key="5">
    <source>
        <dbReference type="SAM" id="MobiDB-lite"/>
    </source>
</evidence>
<feature type="transmembrane region" description="Helical" evidence="6">
    <location>
        <begin position="80"/>
        <end position="100"/>
    </location>
</feature>
<dbReference type="EMBL" id="CP046622">
    <property type="protein sequence ID" value="QGW80944.1"/>
    <property type="molecule type" value="Genomic_DNA"/>
</dbReference>
<evidence type="ECO:0000256" key="6">
    <source>
        <dbReference type="SAM" id="Phobius"/>
    </source>
</evidence>
<evidence type="ECO:0000256" key="3">
    <source>
        <dbReference type="ARBA" id="ARBA00022989"/>
    </source>
</evidence>
<feature type="compositionally biased region" description="Basic and acidic residues" evidence="5">
    <location>
        <begin position="40"/>
        <end position="51"/>
    </location>
</feature>
<comment type="subcellular location">
    <subcellularLocation>
        <location evidence="1">Membrane</location>
        <topology evidence="1">Multi-pass membrane protein</topology>
    </subcellularLocation>
</comment>